<evidence type="ECO:0000259" key="2">
    <source>
        <dbReference type="PROSITE" id="PS50887"/>
    </source>
</evidence>
<feature type="transmembrane region" description="Helical" evidence="1">
    <location>
        <begin position="146"/>
        <end position="170"/>
    </location>
</feature>
<dbReference type="Pfam" id="PF17152">
    <property type="entry name" value="CHASE8"/>
    <property type="match status" value="1"/>
</dbReference>
<dbReference type="Pfam" id="PF00990">
    <property type="entry name" value="GGDEF"/>
    <property type="match status" value="1"/>
</dbReference>
<keyword evidence="1" id="KW-1133">Transmembrane helix</keyword>
<organism evidence="3 4">
    <name type="scientific">Acinetobacter lanii</name>
    <dbReference type="NCBI Taxonomy" id="2715163"/>
    <lineage>
        <taxon>Bacteria</taxon>
        <taxon>Pseudomonadati</taxon>
        <taxon>Pseudomonadota</taxon>
        <taxon>Gammaproteobacteria</taxon>
        <taxon>Moraxellales</taxon>
        <taxon>Moraxellaceae</taxon>
        <taxon>Acinetobacter</taxon>
    </lineage>
</organism>
<dbReference type="SUPFAM" id="SSF55073">
    <property type="entry name" value="Nucleotide cyclase"/>
    <property type="match status" value="1"/>
</dbReference>
<protein>
    <submittedName>
        <fullName evidence="3">Diguanylate cyclase</fullName>
    </submittedName>
</protein>
<dbReference type="Gene3D" id="3.30.70.270">
    <property type="match status" value="1"/>
</dbReference>
<proteinExistence type="predicted"/>
<dbReference type="KEGG" id="alj:G8D99_12200"/>
<dbReference type="InterPro" id="IPR043128">
    <property type="entry name" value="Rev_trsase/Diguanyl_cyclase"/>
</dbReference>
<accession>A0A6G8S686</accession>
<evidence type="ECO:0000256" key="1">
    <source>
        <dbReference type="SAM" id="Phobius"/>
    </source>
</evidence>
<keyword evidence="1" id="KW-0812">Transmembrane</keyword>
<dbReference type="PROSITE" id="PS50887">
    <property type="entry name" value="GGDEF"/>
    <property type="match status" value="1"/>
</dbReference>
<feature type="domain" description="GGDEF" evidence="2">
    <location>
        <begin position="272"/>
        <end position="403"/>
    </location>
</feature>
<keyword evidence="1" id="KW-0472">Membrane</keyword>
<dbReference type="Proteomes" id="UP000501939">
    <property type="component" value="Chromosome"/>
</dbReference>
<name>A0A6G8S686_9GAMM</name>
<dbReference type="SMART" id="SM00267">
    <property type="entry name" value="GGDEF"/>
    <property type="match status" value="1"/>
</dbReference>
<reference evidence="3 4" key="1">
    <citation type="submission" date="2020-03" db="EMBL/GenBank/DDBJ databases">
        <authorList>
            <person name="Zhu W."/>
        </authorList>
    </citation>
    <scope>NUCLEOTIDE SEQUENCE [LARGE SCALE GENOMIC DNA]</scope>
    <source>
        <strain evidence="3 4">185</strain>
    </source>
</reference>
<dbReference type="InterPro" id="IPR029787">
    <property type="entry name" value="Nucleotide_cyclase"/>
</dbReference>
<dbReference type="PANTHER" id="PTHR46663">
    <property type="entry name" value="DIGUANYLATE CYCLASE DGCT-RELATED"/>
    <property type="match status" value="1"/>
</dbReference>
<dbReference type="InterPro" id="IPR052163">
    <property type="entry name" value="DGC-Regulatory_Protein"/>
</dbReference>
<dbReference type="InterPro" id="IPR000160">
    <property type="entry name" value="GGDEF_dom"/>
</dbReference>
<dbReference type="AlphaFoldDB" id="A0A6G8S686"/>
<dbReference type="EMBL" id="CP049916">
    <property type="protein sequence ID" value="QIO09689.1"/>
    <property type="molecule type" value="Genomic_DNA"/>
</dbReference>
<dbReference type="InterPro" id="IPR033417">
    <property type="entry name" value="CHASE8"/>
</dbReference>
<dbReference type="RefSeq" id="WP_166326320.1">
    <property type="nucleotide sequence ID" value="NZ_CP049916.1"/>
</dbReference>
<sequence>MKFFALNSLQSLFRRSQFIIFAITFLICTLTFASISIFTVKSYAKQNLQLISRTVAERVQPALVFQDQTTISQIIREYTEQHSVRLIEINNNKGELLSKSVKDIEHYSTLQNAFDWFFFKEPIHVQVDHNGQDVGEVVLYGSSNDIVIFVVKIFLGLLLGMLFMLFALWWSVSSTYQHIMNAITPIMHIARMVSNQKAYNLRFPQNNIKEFDQLNTVFNQLLEEIQSWHNHLQNQNSELTHQVQHDDLTQLPNRNYFYQQLFEVFDQPDTRKQAALIFIDNNNFKGINDNYGHLVGDEVLKEMAKRLKQNTRQSDFVARLSGDEFAIILKSVQQVENLILIAENLIKCCQQPLQYKDQEVHFSFSIGIAIANEAQSPEDLISRADQAMYKAKTLKHHWFIYHA</sequence>
<gene>
    <name evidence="3" type="ORF">G8D99_12200</name>
</gene>
<dbReference type="NCBIfam" id="TIGR00254">
    <property type="entry name" value="GGDEF"/>
    <property type="match status" value="1"/>
</dbReference>
<feature type="transmembrane region" description="Helical" evidence="1">
    <location>
        <begin position="18"/>
        <end position="40"/>
    </location>
</feature>
<evidence type="ECO:0000313" key="3">
    <source>
        <dbReference type="EMBL" id="QIO09689.1"/>
    </source>
</evidence>
<keyword evidence="4" id="KW-1185">Reference proteome</keyword>
<dbReference type="CDD" id="cd01949">
    <property type="entry name" value="GGDEF"/>
    <property type="match status" value="1"/>
</dbReference>
<dbReference type="PANTHER" id="PTHR46663:SF2">
    <property type="entry name" value="GGDEF DOMAIN-CONTAINING PROTEIN"/>
    <property type="match status" value="1"/>
</dbReference>
<evidence type="ECO:0000313" key="4">
    <source>
        <dbReference type="Proteomes" id="UP000501939"/>
    </source>
</evidence>